<comment type="caution">
    <text evidence="1">The sequence shown here is derived from an EMBL/GenBank/DDBJ whole genome shotgun (WGS) entry which is preliminary data.</text>
</comment>
<proteinExistence type="predicted"/>
<gene>
    <name evidence="1" type="ORF">NC661_12865</name>
</gene>
<dbReference type="AlphaFoldDB" id="A0A9X3WK63"/>
<sequence length="44" mass="5358">MSLRKKPTFEELVQENRNEILNDEAILEKIDEKIEKRWKEASKK</sequence>
<dbReference type="InterPro" id="IPR025004">
    <property type="entry name" value="SenN/SenS"/>
</dbReference>
<organism evidence="1 2">
    <name type="scientific">Aquibacillus koreensis</name>
    <dbReference type="NCBI Taxonomy" id="279446"/>
    <lineage>
        <taxon>Bacteria</taxon>
        <taxon>Bacillati</taxon>
        <taxon>Bacillota</taxon>
        <taxon>Bacilli</taxon>
        <taxon>Bacillales</taxon>
        <taxon>Bacillaceae</taxon>
        <taxon>Aquibacillus</taxon>
    </lineage>
</organism>
<dbReference type="EMBL" id="JAMQJZ010000010">
    <property type="protein sequence ID" value="MDC3421262.1"/>
    <property type="molecule type" value="Genomic_DNA"/>
</dbReference>
<evidence type="ECO:0000313" key="1">
    <source>
        <dbReference type="EMBL" id="MDC3421262.1"/>
    </source>
</evidence>
<dbReference type="Proteomes" id="UP001145072">
    <property type="component" value="Unassembled WGS sequence"/>
</dbReference>
<reference evidence="1" key="1">
    <citation type="submission" date="2022-06" db="EMBL/GenBank/DDBJ databases">
        <title>Aquibacillus sp. a new bacterium isolated from soil saline samples.</title>
        <authorList>
            <person name="Galisteo C."/>
            <person name="De La Haba R."/>
            <person name="Sanchez-Porro C."/>
            <person name="Ventosa A."/>
        </authorList>
    </citation>
    <scope>NUCLEOTIDE SEQUENCE</scope>
    <source>
        <strain evidence="1">JCM 12387</strain>
    </source>
</reference>
<accession>A0A9X3WK63</accession>
<name>A0A9X3WK63_9BACI</name>
<dbReference type="Pfam" id="PF13040">
    <property type="entry name" value="Fur_reg_FbpB"/>
    <property type="match status" value="1"/>
</dbReference>
<protein>
    <submittedName>
        <fullName evidence="1">FbpB family small basic protein</fullName>
    </submittedName>
</protein>
<keyword evidence="2" id="KW-1185">Reference proteome</keyword>
<evidence type="ECO:0000313" key="2">
    <source>
        <dbReference type="Proteomes" id="UP001145072"/>
    </source>
</evidence>